<evidence type="ECO:0000259" key="19">
    <source>
        <dbReference type="PROSITE" id="PS50011"/>
    </source>
</evidence>
<dbReference type="SUPFAM" id="SSF56112">
    <property type="entry name" value="Protein kinase-like (PK-like)"/>
    <property type="match status" value="1"/>
</dbReference>
<dbReference type="Pfam" id="PF00069">
    <property type="entry name" value="Pkinase"/>
    <property type="match status" value="1"/>
</dbReference>
<evidence type="ECO:0000256" key="9">
    <source>
        <dbReference type="ARBA" id="ARBA00022989"/>
    </source>
</evidence>
<dbReference type="EMBL" id="JABCRI010000002">
    <property type="protein sequence ID" value="KAF8410603.1"/>
    <property type="molecule type" value="Genomic_DNA"/>
</dbReference>
<keyword evidence="3" id="KW-0808">Transferase</keyword>
<feature type="domain" description="Protein kinase" evidence="19">
    <location>
        <begin position="329"/>
        <end position="606"/>
    </location>
</feature>
<dbReference type="SMART" id="SM00220">
    <property type="entry name" value="S_TKc"/>
    <property type="match status" value="1"/>
</dbReference>
<dbReference type="AlphaFoldDB" id="A0A834ZSS1"/>
<proteinExistence type="predicted"/>
<evidence type="ECO:0000256" key="12">
    <source>
        <dbReference type="ARBA" id="ARBA00047558"/>
    </source>
</evidence>
<dbReference type="FunFam" id="3.30.200.20:FF:000481">
    <property type="entry name" value="Wall-associated receptor kinase-like 14"/>
    <property type="match status" value="1"/>
</dbReference>
<dbReference type="PROSITE" id="PS00107">
    <property type="entry name" value="PROTEIN_KINASE_ATP"/>
    <property type="match status" value="1"/>
</dbReference>
<dbReference type="InterPro" id="IPR017441">
    <property type="entry name" value="Protein_kinase_ATP_BS"/>
</dbReference>
<keyword evidence="11" id="KW-0325">Glycoprotein</keyword>
<evidence type="ECO:0000256" key="17">
    <source>
        <dbReference type="SAM" id="Phobius"/>
    </source>
</evidence>
<evidence type="ECO:0000256" key="16">
    <source>
        <dbReference type="SAM" id="MobiDB-lite"/>
    </source>
</evidence>
<dbReference type="Gene3D" id="3.30.200.20">
    <property type="entry name" value="Phosphorylase Kinase, domain 1"/>
    <property type="match status" value="1"/>
</dbReference>
<keyword evidence="6 15" id="KW-0547">Nucleotide-binding</keyword>
<dbReference type="PROSITE" id="PS00108">
    <property type="entry name" value="PROTEIN_KINASE_ST"/>
    <property type="match status" value="1"/>
</dbReference>
<dbReference type="PROSITE" id="PS50011">
    <property type="entry name" value="PROTEIN_KINASE_DOM"/>
    <property type="match status" value="1"/>
</dbReference>
<evidence type="ECO:0000256" key="6">
    <source>
        <dbReference type="ARBA" id="ARBA00022741"/>
    </source>
</evidence>
<keyword evidence="21" id="KW-1185">Reference proteome</keyword>
<evidence type="ECO:0000256" key="4">
    <source>
        <dbReference type="ARBA" id="ARBA00022692"/>
    </source>
</evidence>
<reference evidence="20 21" key="1">
    <citation type="submission" date="2020-04" db="EMBL/GenBank/DDBJ databases">
        <title>Plant Genome Project.</title>
        <authorList>
            <person name="Zhang R.-G."/>
        </authorList>
    </citation>
    <scope>NUCLEOTIDE SEQUENCE [LARGE SCALE GENOMIC DNA]</scope>
    <source>
        <strain evidence="20">YNK0</strain>
        <tissue evidence="20">Leaf</tissue>
    </source>
</reference>
<sequence length="698" mass="77360">MILNRRILFHLYSIFIIPLTTAHTWNHCNRSSGHGRPNRLQYPFGFSDDCKICLNCSEKGDILIGEFQVQNVTSDSLLINLPAQCNRPIQSLEQLFGRNYRPTMKNELLLQNCSAAVSRCVTPTTLKQSEFDLRGCDSKSDNISCYSEEDKVTGFMTSDYRNRSHCGFLLSSIFIEPNKNSKVSLEFQTIQLEWWLEGNCDACSENSTCTTIESPFNGKPGFRCQCNEGFKGDGFKAGGGCRKVATGCNPSKYMKGRCGGTTRVGVLIGGIVAGASVMAGLALLCYFIRRRSTSLKTKNCRRRLLSDAAGCCSVPFYPYKEIERATYGFSEKQMLGTGAYGTVYAGKLHNDEWVAIKKIRHRDTDGIEQVMNEIKLLSSVSHPNLVRLLGFCIERGEQILVYEYMPNGTLSQHLQREKSTVLPWTIRLTIATETAHAIAHLHSAMNPPIYHRDVKSSNILLNYNFNSKVADFGLSRLGMTEESHISTSPQGTPGYLDPQYHQDFHLSDKSDVYSFGVVLVEIITAMKVVDFSRLHSEVNLAALAIDRIGKGCVDEIIDPFLEPDRDAWTISSVHKVAELAFRCLAFHRDMRPSMMEVAAELEQIKLSGWAPLEEDVFMASSAASSCSSPSSHGSEKSLGVTVKKAGVGNRRLVVPLRGSDLGISLDQVKDSSPISVHNSWLNEESSPSANSLLGNVVK</sequence>
<evidence type="ECO:0000256" key="18">
    <source>
        <dbReference type="SAM" id="SignalP"/>
    </source>
</evidence>
<feature type="chain" id="PRO_5032415235" description="Protein kinase domain-containing protein" evidence="18">
    <location>
        <begin position="23"/>
        <end position="698"/>
    </location>
</feature>
<feature type="region of interest" description="Disordered" evidence="16">
    <location>
        <begin position="679"/>
        <end position="698"/>
    </location>
</feature>
<dbReference type="PANTHER" id="PTHR46008:SF62">
    <property type="entry name" value="PROTEIN KINASE DOMAIN-CONTAINING PROTEIN"/>
    <property type="match status" value="1"/>
</dbReference>
<dbReference type="FunFam" id="1.10.510.10:FF:000161">
    <property type="entry name" value="Wall-associated receptor kinase-like 20"/>
    <property type="match status" value="1"/>
</dbReference>
<dbReference type="GO" id="GO:0005524">
    <property type="term" value="F:ATP binding"/>
    <property type="evidence" value="ECO:0007669"/>
    <property type="project" value="UniProtKB-UniRule"/>
</dbReference>
<dbReference type="OrthoDB" id="4062651at2759"/>
<dbReference type="CDD" id="cd14066">
    <property type="entry name" value="STKc_IRAK"/>
    <property type="match status" value="1"/>
</dbReference>
<evidence type="ECO:0000313" key="21">
    <source>
        <dbReference type="Proteomes" id="UP000655225"/>
    </source>
</evidence>
<keyword evidence="2" id="KW-0723">Serine/threonine-protein kinase</keyword>
<keyword evidence="4 17" id="KW-0812">Transmembrane</keyword>
<dbReference type="GO" id="GO:0004674">
    <property type="term" value="F:protein serine/threonine kinase activity"/>
    <property type="evidence" value="ECO:0007669"/>
    <property type="project" value="UniProtKB-KW"/>
</dbReference>
<dbReference type="PANTHER" id="PTHR46008">
    <property type="entry name" value="LEAF RUST 10 DISEASE-RESISTANCE LOCUS RECEPTOR-LIKE PROTEIN KINASE-LIKE 1.4"/>
    <property type="match status" value="1"/>
</dbReference>
<keyword evidence="8 15" id="KW-0067">ATP-binding</keyword>
<evidence type="ECO:0000256" key="15">
    <source>
        <dbReference type="PROSITE-ProRule" id="PRU10141"/>
    </source>
</evidence>
<keyword evidence="9 17" id="KW-1133">Transmembrane helix</keyword>
<evidence type="ECO:0000313" key="20">
    <source>
        <dbReference type="EMBL" id="KAF8410603.1"/>
    </source>
</evidence>
<evidence type="ECO:0000256" key="13">
    <source>
        <dbReference type="ARBA" id="ARBA00047951"/>
    </source>
</evidence>
<comment type="catalytic activity">
    <reaction evidence="12">
        <text>L-seryl-[protein] + ATP = O-phospho-L-seryl-[protein] + ADP + H(+)</text>
        <dbReference type="Rhea" id="RHEA:17989"/>
        <dbReference type="Rhea" id="RHEA-COMP:9863"/>
        <dbReference type="Rhea" id="RHEA-COMP:11604"/>
        <dbReference type="ChEBI" id="CHEBI:15378"/>
        <dbReference type="ChEBI" id="CHEBI:29999"/>
        <dbReference type="ChEBI" id="CHEBI:30616"/>
        <dbReference type="ChEBI" id="CHEBI:83421"/>
        <dbReference type="ChEBI" id="CHEBI:456216"/>
    </reaction>
</comment>
<dbReference type="InterPro" id="IPR000719">
    <property type="entry name" value="Prot_kinase_dom"/>
</dbReference>
<comment type="function">
    <text evidence="14">Serine/threonine-protein kinase that may function as a signaling receptor of extracellular matrix component.</text>
</comment>
<dbReference type="GO" id="GO:0005886">
    <property type="term" value="C:plasma membrane"/>
    <property type="evidence" value="ECO:0007669"/>
    <property type="project" value="UniProtKB-ARBA"/>
</dbReference>
<dbReference type="Proteomes" id="UP000655225">
    <property type="component" value="Unassembled WGS sequence"/>
</dbReference>
<keyword evidence="10 17" id="KW-0472">Membrane</keyword>
<evidence type="ECO:0000256" key="7">
    <source>
        <dbReference type="ARBA" id="ARBA00022777"/>
    </source>
</evidence>
<comment type="catalytic activity">
    <reaction evidence="13">
        <text>L-threonyl-[protein] + ATP = O-phospho-L-threonyl-[protein] + ADP + H(+)</text>
        <dbReference type="Rhea" id="RHEA:46608"/>
        <dbReference type="Rhea" id="RHEA-COMP:11060"/>
        <dbReference type="Rhea" id="RHEA-COMP:11605"/>
        <dbReference type="ChEBI" id="CHEBI:15378"/>
        <dbReference type="ChEBI" id="CHEBI:30013"/>
        <dbReference type="ChEBI" id="CHEBI:30616"/>
        <dbReference type="ChEBI" id="CHEBI:61977"/>
        <dbReference type="ChEBI" id="CHEBI:456216"/>
    </reaction>
</comment>
<evidence type="ECO:0000256" key="10">
    <source>
        <dbReference type="ARBA" id="ARBA00023136"/>
    </source>
</evidence>
<gene>
    <name evidence="20" type="ORF">HHK36_003135</name>
</gene>
<evidence type="ECO:0000256" key="8">
    <source>
        <dbReference type="ARBA" id="ARBA00022840"/>
    </source>
</evidence>
<evidence type="ECO:0000256" key="11">
    <source>
        <dbReference type="ARBA" id="ARBA00023180"/>
    </source>
</evidence>
<feature type="transmembrane region" description="Helical" evidence="17">
    <location>
        <begin position="264"/>
        <end position="288"/>
    </location>
</feature>
<comment type="caution">
    <text evidence="20">The sequence shown here is derived from an EMBL/GenBank/DDBJ whole genome shotgun (WGS) entry which is preliminary data.</text>
</comment>
<comment type="subcellular location">
    <subcellularLocation>
        <location evidence="1">Membrane</location>
        <topology evidence="1">Single-pass membrane protein</topology>
    </subcellularLocation>
</comment>
<dbReference type="Gene3D" id="1.10.510.10">
    <property type="entry name" value="Transferase(Phosphotransferase) domain 1"/>
    <property type="match status" value="1"/>
</dbReference>
<evidence type="ECO:0000256" key="1">
    <source>
        <dbReference type="ARBA" id="ARBA00004167"/>
    </source>
</evidence>
<keyword evidence="7" id="KW-0418">Kinase</keyword>
<feature type="signal peptide" evidence="18">
    <location>
        <begin position="1"/>
        <end position="22"/>
    </location>
</feature>
<name>A0A834ZSS1_TETSI</name>
<dbReference type="Gene3D" id="2.10.25.10">
    <property type="entry name" value="Laminin"/>
    <property type="match status" value="1"/>
</dbReference>
<organism evidence="20 21">
    <name type="scientific">Tetracentron sinense</name>
    <name type="common">Spur-leaf</name>
    <dbReference type="NCBI Taxonomy" id="13715"/>
    <lineage>
        <taxon>Eukaryota</taxon>
        <taxon>Viridiplantae</taxon>
        <taxon>Streptophyta</taxon>
        <taxon>Embryophyta</taxon>
        <taxon>Tracheophyta</taxon>
        <taxon>Spermatophyta</taxon>
        <taxon>Magnoliopsida</taxon>
        <taxon>Trochodendrales</taxon>
        <taxon>Trochodendraceae</taxon>
        <taxon>Tetracentron</taxon>
    </lineage>
</organism>
<feature type="binding site" evidence="15">
    <location>
        <position position="358"/>
    </location>
    <ligand>
        <name>ATP</name>
        <dbReference type="ChEBI" id="CHEBI:30616"/>
    </ligand>
</feature>
<protein>
    <recommendedName>
        <fullName evidence="19">Protein kinase domain-containing protein</fullName>
    </recommendedName>
</protein>
<evidence type="ECO:0000256" key="14">
    <source>
        <dbReference type="ARBA" id="ARBA00056804"/>
    </source>
</evidence>
<dbReference type="InterPro" id="IPR011009">
    <property type="entry name" value="Kinase-like_dom_sf"/>
</dbReference>
<keyword evidence="5 18" id="KW-0732">Signal</keyword>
<evidence type="ECO:0000256" key="3">
    <source>
        <dbReference type="ARBA" id="ARBA00022679"/>
    </source>
</evidence>
<dbReference type="OMA" id="GANAMCT"/>
<dbReference type="InterPro" id="IPR008271">
    <property type="entry name" value="Ser/Thr_kinase_AS"/>
</dbReference>
<evidence type="ECO:0000256" key="2">
    <source>
        <dbReference type="ARBA" id="ARBA00022527"/>
    </source>
</evidence>
<evidence type="ECO:0000256" key="5">
    <source>
        <dbReference type="ARBA" id="ARBA00022729"/>
    </source>
</evidence>
<accession>A0A834ZSS1</accession>